<dbReference type="GO" id="GO:0003677">
    <property type="term" value="F:DNA binding"/>
    <property type="evidence" value="ECO:0007669"/>
    <property type="project" value="UniProtKB-UniRule"/>
</dbReference>
<keyword evidence="3 19" id="KW-0004">4Fe-4S</keyword>
<keyword evidence="16 19" id="KW-0539">Nucleus</keyword>
<evidence type="ECO:0000259" key="23">
    <source>
        <dbReference type="Pfam" id="PF13087"/>
    </source>
</evidence>
<dbReference type="PANTHER" id="PTHR10887">
    <property type="entry name" value="DNA2/NAM7 HELICASE FAMILY"/>
    <property type="match status" value="1"/>
</dbReference>
<feature type="domain" description="DNA2/NAM7 helicase helicase" evidence="22">
    <location>
        <begin position="649"/>
        <end position="746"/>
    </location>
</feature>
<evidence type="ECO:0000256" key="10">
    <source>
        <dbReference type="ARBA" id="ARBA00022806"/>
    </source>
</evidence>
<evidence type="ECO:0000256" key="1">
    <source>
        <dbReference type="ARBA" id="ARBA00001966"/>
    </source>
</evidence>
<dbReference type="OMA" id="NYCEAAI"/>
<accession>A0A3B0JWE6</accession>
<dbReference type="CDD" id="cd22318">
    <property type="entry name" value="DNA2_N-like"/>
    <property type="match status" value="1"/>
</dbReference>
<sequence>MSAPPPTSKRVLTPSKENVPTSPNQGPPKKVKINSDLDTGDDVENKCGGDVEYDCGDDDFDFDMLAELDAIEAAESAHKLDLSTWQRCVIEELEMDTESSSVKLLVKKSPEVSDEPQTAKCHVRAPWNVSDIKQGDIVSLLAKWQPSQSVYVVDKEHGFCVTNPDFLISGTTVTGALFCRRKAVLQERFRGLQWNNRVMVVGTLVHELFQRVLTDTIYTRSRVLTILKYMLQNPYYGQFLYAGGITHQEITEDMQKFVNPIVRFVNQYLLGQIPTMPTPTNFHGHIDEVKNTEENLWVPQLGLKGKVDVLVSVNASINPIPLELKTGRSTFSIEHTGQLILYQMMNSAMGVETSSGLLLYLRENMMREISGKRNEMRDLIMMRNELAKYLVKEPTAPKNTWEDIEDLCLPGPISHHSACQTCQFNTVCAIYAKRDAKLSLGDSHSMKTLMPTLLAHLTHDDIKYFHSWCGVLALEDKHSRESFKQPTIWTEDRVTRQKQGRAIINLRLYPGQLALKCSGRYEQSMQLPRGVDPNINIYHCGFDVGEYVIVSTDSCLAVAAGNVVSLECRRLTVALDRDLKPKYENETFTVDKHDSTSFSSFNYTSLALLLAPTERAKELRSIIVTLKRQEASHSLPYYIRKRSHDILKNLNNLQQQAILRCFNNQSYFLIKGLPGTGKTQTLVALVRVLHMHKLSVLITAHTHSAVDNLMGRLMEYGLPMIRLGQSSRIAKKLQDISEESVARRCSTVDQLADALETPSIVGVTCLGMGHPIFRKRTFDFCIVDEATQVLEPTVLRPLFHCHRFVLVGDPEQLPPIVKSREARSRGADVSLFDRLDSPDNTAVLSVQYRMNSTINRLANLLTYEGDLECANDSVAKASIPVYLPRDSPMWVRRALSKHLDMAVVVLNTGDVSLRCQKQNTSPYTNTCEVGAVMHILIQLKSAGFDLSNVGVIAPYRAQVELLRRLGQNLDRRVEFNTVDQYQGRDKSIIIYSCTRTGREPEQVQGRCRTAEILEDKRRLTVAITRAKHKLIILGDVECLKKYNPFGVLFRNIPESCFLTLSEGNMDFDYLLPDIQRG</sequence>
<name>A0A3B0JWE6_DROGU</name>
<dbReference type="InterPro" id="IPR041679">
    <property type="entry name" value="DNA2/NAM7-like_C"/>
</dbReference>
<dbReference type="GO" id="GO:0017116">
    <property type="term" value="F:single-stranded DNA helicase activity"/>
    <property type="evidence" value="ECO:0007669"/>
    <property type="project" value="UniProtKB-UniRule"/>
</dbReference>
<evidence type="ECO:0000256" key="9">
    <source>
        <dbReference type="ARBA" id="ARBA00022801"/>
    </source>
</evidence>
<dbReference type="EC" id="3.1.-.-" evidence="19"/>
<dbReference type="Gene3D" id="3.40.50.300">
    <property type="entry name" value="P-loop containing nucleotide triphosphate hydrolases"/>
    <property type="match status" value="3"/>
</dbReference>
<evidence type="ECO:0000259" key="22">
    <source>
        <dbReference type="Pfam" id="PF13086"/>
    </source>
</evidence>
<dbReference type="Gene3D" id="2.40.30.270">
    <property type="match status" value="1"/>
</dbReference>
<dbReference type="GO" id="GO:0016887">
    <property type="term" value="F:ATP hydrolysis activity"/>
    <property type="evidence" value="ECO:0007669"/>
    <property type="project" value="RHEA"/>
</dbReference>
<evidence type="ECO:0000256" key="17">
    <source>
        <dbReference type="ARBA" id="ARBA00023268"/>
    </source>
</evidence>
<dbReference type="Gene3D" id="3.90.320.10">
    <property type="match status" value="1"/>
</dbReference>
<dbReference type="Proteomes" id="UP000268350">
    <property type="component" value="Unassembled WGS sequence"/>
</dbReference>
<evidence type="ECO:0000256" key="18">
    <source>
        <dbReference type="ARBA" id="ARBA00047995"/>
    </source>
</evidence>
<evidence type="ECO:0000256" key="19">
    <source>
        <dbReference type="RuleBase" id="RU367041"/>
    </source>
</evidence>
<dbReference type="EC" id="3.6.4.12" evidence="19"/>
<gene>
    <name evidence="24" type="ORF">DGUA_6G010620</name>
</gene>
<evidence type="ECO:0000256" key="2">
    <source>
        <dbReference type="ARBA" id="ARBA00007913"/>
    </source>
</evidence>
<evidence type="ECO:0000256" key="20">
    <source>
        <dbReference type="SAM" id="MobiDB-lite"/>
    </source>
</evidence>
<feature type="region of interest" description="Disordered" evidence="20">
    <location>
        <begin position="1"/>
        <end position="41"/>
    </location>
</feature>
<evidence type="ECO:0000256" key="16">
    <source>
        <dbReference type="ARBA" id="ARBA00023242"/>
    </source>
</evidence>
<dbReference type="InterPro" id="IPR026851">
    <property type="entry name" value="Dna2/JHS1_DEXXQ-box"/>
</dbReference>
<dbReference type="GO" id="GO:0071932">
    <property type="term" value="P:replication fork reversal"/>
    <property type="evidence" value="ECO:0007669"/>
    <property type="project" value="TreeGrafter"/>
</dbReference>
<keyword evidence="19" id="KW-0158">Chromosome</keyword>
<evidence type="ECO:0000256" key="3">
    <source>
        <dbReference type="ARBA" id="ARBA00022485"/>
    </source>
</evidence>
<evidence type="ECO:0000256" key="11">
    <source>
        <dbReference type="ARBA" id="ARBA00022840"/>
    </source>
</evidence>
<evidence type="ECO:0000256" key="7">
    <source>
        <dbReference type="ARBA" id="ARBA00022741"/>
    </source>
</evidence>
<comment type="function">
    <text evidence="19">Key enzyme involved in DNA replication and DNA repair. Involved in Okazaki fragments processing by cleaving long flaps that escape FEN1: flaps that are longer than 27 nucleotides are coated by replication protein A complex (RPA), leading to recruit DNA2 which cleaves the flap until it is too short to bind RPA and becomes a substrate for FEN1. Also involved in 5'-end resection of DNA during double-strand break (DSB) repair by mediating the cleavage of 5'-ssDNA.</text>
</comment>
<comment type="catalytic activity">
    <reaction evidence="18 19">
        <text>ATP + H2O = ADP + phosphate + H(+)</text>
        <dbReference type="Rhea" id="RHEA:13065"/>
        <dbReference type="ChEBI" id="CHEBI:15377"/>
        <dbReference type="ChEBI" id="CHEBI:15378"/>
        <dbReference type="ChEBI" id="CHEBI:30616"/>
        <dbReference type="ChEBI" id="CHEBI:43474"/>
        <dbReference type="ChEBI" id="CHEBI:456216"/>
        <dbReference type="EC" id="3.6.4.12"/>
    </reaction>
</comment>
<dbReference type="GO" id="GO:0005634">
    <property type="term" value="C:nucleus"/>
    <property type="evidence" value="ECO:0007669"/>
    <property type="project" value="UniProtKB-SubCell"/>
</dbReference>
<dbReference type="GO" id="GO:0005737">
    <property type="term" value="C:cytoplasm"/>
    <property type="evidence" value="ECO:0007669"/>
    <property type="project" value="TreeGrafter"/>
</dbReference>
<evidence type="ECO:0000256" key="5">
    <source>
        <dbReference type="ARBA" id="ARBA00022722"/>
    </source>
</evidence>
<evidence type="ECO:0000259" key="21">
    <source>
        <dbReference type="Pfam" id="PF08696"/>
    </source>
</evidence>
<keyword evidence="10 19" id="KW-0347">Helicase</keyword>
<dbReference type="AlphaFoldDB" id="A0A3B0JWE6"/>
<organism evidence="24 25">
    <name type="scientific">Drosophila guanche</name>
    <name type="common">Fruit fly</name>
    <dbReference type="NCBI Taxonomy" id="7266"/>
    <lineage>
        <taxon>Eukaryota</taxon>
        <taxon>Metazoa</taxon>
        <taxon>Ecdysozoa</taxon>
        <taxon>Arthropoda</taxon>
        <taxon>Hexapoda</taxon>
        <taxon>Insecta</taxon>
        <taxon>Pterygota</taxon>
        <taxon>Neoptera</taxon>
        <taxon>Endopterygota</taxon>
        <taxon>Diptera</taxon>
        <taxon>Brachycera</taxon>
        <taxon>Muscomorpha</taxon>
        <taxon>Ephydroidea</taxon>
        <taxon>Drosophilidae</taxon>
        <taxon>Drosophila</taxon>
        <taxon>Sophophora</taxon>
    </lineage>
</organism>
<protein>
    <recommendedName>
        <fullName evidence="19">DNA replication ATP-dependent helicase/nuclease</fullName>
        <ecNumber evidence="19">3.1.-.-</ecNumber>
        <ecNumber evidence="19">3.6.4.12</ecNumber>
    </recommendedName>
</protein>
<dbReference type="OrthoDB" id="306218at2759"/>
<evidence type="ECO:0000256" key="12">
    <source>
        <dbReference type="ARBA" id="ARBA00023004"/>
    </source>
</evidence>
<dbReference type="PANTHER" id="PTHR10887:SF433">
    <property type="entry name" value="DNA REPLICATION ATP-DEPENDENT HELICASE_NUCLEASE DNA2"/>
    <property type="match status" value="1"/>
</dbReference>
<dbReference type="CDD" id="cd18808">
    <property type="entry name" value="SF1_C_Upf1"/>
    <property type="match status" value="1"/>
</dbReference>
<dbReference type="GO" id="GO:0051539">
    <property type="term" value="F:4 iron, 4 sulfur cluster binding"/>
    <property type="evidence" value="ECO:0007669"/>
    <property type="project" value="UniProtKB-UniRule"/>
</dbReference>
<feature type="domain" description="DNA2/NAM7 helicase helicase" evidence="22">
    <location>
        <begin position="753"/>
        <end position="820"/>
    </location>
</feature>
<keyword evidence="12 19" id="KW-0408">Iron</keyword>
<dbReference type="InterPro" id="IPR045055">
    <property type="entry name" value="DNA2/NAM7-like"/>
</dbReference>
<evidence type="ECO:0000256" key="15">
    <source>
        <dbReference type="ARBA" id="ARBA00023204"/>
    </source>
</evidence>
<keyword evidence="5 19" id="KW-0540">Nuclease</keyword>
<dbReference type="InterPro" id="IPR047187">
    <property type="entry name" value="SF1_C_Upf1"/>
</dbReference>
<keyword evidence="13 19" id="KW-0411">Iron-sulfur</keyword>
<keyword evidence="17 19" id="KW-0511">Multifunctional enzyme</keyword>
<keyword evidence="11 19" id="KW-0067">ATP-binding</keyword>
<evidence type="ECO:0000256" key="14">
    <source>
        <dbReference type="ARBA" id="ARBA00023125"/>
    </source>
</evidence>
<comment type="similarity">
    <text evidence="2 19">Belongs to the DNA2/NAM7 helicase family.</text>
</comment>
<keyword evidence="4 19" id="KW-0235">DNA replication</keyword>
<dbReference type="GO" id="GO:0033567">
    <property type="term" value="P:DNA replication, Okazaki fragment processing"/>
    <property type="evidence" value="ECO:0007669"/>
    <property type="project" value="UniProtKB-UniRule"/>
</dbReference>
<comment type="subcellular location">
    <subcellularLocation>
        <location evidence="19">Nucleus</location>
    </subcellularLocation>
    <subcellularLocation>
        <location evidence="19">Chromosome</location>
    </subcellularLocation>
</comment>
<feature type="compositionally biased region" description="Polar residues" evidence="20">
    <location>
        <begin position="15"/>
        <end position="24"/>
    </location>
</feature>
<evidence type="ECO:0000313" key="24">
    <source>
        <dbReference type="EMBL" id="SPP78039.1"/>
    </source>
</evidence>
<dbReference type="InterPro" id="IPR027417">
    <property type="entry name" value="P-loop_NTPase"/>
</dbReference>
<dbReference type="EMBL" id="OUUW01000003">
    <property type="protein sequence ID" value="SPP78039.1"/>
    <property type="molecule type" value="Genomic_DNA"/>
</dbReference>
<dbReference type="Pfam" id="PF13087">
    <property type="entry name" value="AAA_12"/>
    <property type="match status" value="1"/>
</dbReference>
<dbReference type="Pfam" id="PF08696">
    <property type="entry name" value="Dna2"/>
    <property type="match status" value="1"/>
</dbReference>
<dbReference type="GO" id="GO:0046872">
    <property type="term" value="F:metal ion binding"/>
    <property type="evidence" value="ECO:0007669"/>
    <property type="project" value="UniProtKB-UniRule"/>
</dbReference>
<evidence type="ECO:0000313" key="25">
    <source>
        <dbReference type="Proteomes" id="UP000268350"/>
    </source>
</evidence>
<evidence type="ECO:0000256" key="6">
    <source>
        <dbReference type="ARBA" id="ARBA00022723"/>
    </source>
</evidence>
<dbReference type="FunFam" id="3.40.50.300:FF:000721">
    <property type="entry name" value="DNA replication ATP-dependent helicase/nuclease DNA2"/>
    <property type="match status" value="1"/>
</dbReference>
<evidence type="ECO:0000256" key="4">
    <source>
        <dbReference type="ARBA" id="ARBA00022705"/>
    </source>
</evidence>
<dbReference type="STRING" id="7266.A0A3B0JWE6"/>
<dbReference type="Pfam" id="PF13086">
    <property type="entry name" value="AAA_11"/>
    <property type="match status" value="2"/>
</dbReference>
<keyword evidence="8 19" id="KW-0227">DNA damage</keyword>
<dbReference type="GO" id="GO:0005694">
    <property type="term" value="C:chromosome"/>
    <property type="evidence" value="ECO:0007669"/>
    <property type="project" value="UniProtKB-SubCell"/>
</dbReference>
<evidence type="ECO:0000256" key="8">
    <source>
        <dbReference type="ARBA" id="ARBA00022763"/>
    </source>
</evidence>
<dbReference type="GO" id="GO:0017108">
    <property type="term" value="F:5'-flap endonuclease activity"/>
    <property type="evidence" value="ECO:0007669"/>
    <property type="project" value="UniProtKB-UniRule"/>
</dbReference>
<keyword evidence="9 19" id="KW-0378">Hydrolase</keyword>
<keyword evidence="14 19" id="KW-0238">DNA-binding</keyword>
<keyword evidence="15 19" id="KW-0234">DNA repair</keyword>
<dbReference type="GO" id="GO:0006281">
    <property type="term" value="P:DNA repair"/>
    <property type="evidence" value="ECO:0007669"/>
    <property type="project" value="UniProtKB-KW"/>
</dbReference>
<feature type="domain" description="DNA replication factor Dna2 N-terminal" evidence="21">
    <location>
        <begin position="114"/>
        <end position="313"/>
    </location>
</feature>
<keyword evidence="25" id="KW-1185">Reference proteome</keyword>
<comment type="cofactor">
    <cofactor evidence="1">
        <name>[4Fe-4S] cluster</name>
        <dbReference type="ChEBI" id="CHEBI:49883"/>
    </cofactor>
</comment>
<keyword evidence="7 19" id="KW-0547">Nucleotide-binding</keyword>
<evidence type="ECO:0000256" key="13">
    <source>
        <dbReference type="ARBA" id="ARBA00023014"/>
    </source>
</evidence>
<dbReference type="InterPro" id="IPR014808">
    <property type="entry name" value="DNA_replication_fac_Dna2_N"/>
</dbReference>
<keyword evidence="6 19" id="KW-0479">Metal-binding</keyword>
<proteinExistence type="inferred from homology"/>
<feature type="domain" description="DNA2/NAM7 helicase-like C-terminal" evidence="23">
    <location>
        <begin position="828"/>
        <end position="1036"/>
    </location>
</feature>
<dbReference type="SUPFAM" id="SSF52540">
    <property type="entry name" value="P-loop containing nucleoside triphosphate hydrolases"/>
    <property type="match status" value="1"/>
</dbReference>
<dbReference type="CDD" id="cd18041">
    <property type="entry name" value="DEXXQc_DNA2"/>
    <property type="match status" value="1"/>
</dbReference>
<reference evidence="25" key="1">
    <citation type="submission" date="2018-01" db="EMBL/GenBank/DDBJ databases">
        <authorList>
            <person name="Alioto T."/>
            <person name="Alioto T."/>
        </authorList>
    </citation>
    <scope>NUCLEOTIDE SEQUENCE [LARGE SCALE GENOMIC DNA]</scope>
</reference>
<dbReference type="InterPro" id="IPR041677">
    <property type="entry name" value="DNA2/NAM7_AAA_11"/>
</dbReference>
<dbReference type="InterPro" id="IPR011604">
    <property type="entry name" value="PDDEXK-like_dom_sf"/>
</dbReference>
<dbReference type="GO" id="GO:0005524">
    <property type="term" value="F:ATP binding"/>
    <property type="evidence" value="ECO:0007669"/>
    <property type="project" value="UniProtKB-UniRule"/>
</dbReference>